<protein>
    <submittedName>
        <fullName evidence="1">Uncharacterized protein</fullName>
    </submittedName>
</protein>
<reference evidence="1 2" key="1">
    <citation type="submission" date="2021-09" db="EMBL/GenBank/DDBJ databases">
        <title>Genomic insights and catalytic innovation underlie evolution of tropane alkaloids biosynthesis.</title>
        <authorList>
            <person name="Wang Y.-J."/>
            <person name="Tian T."/>
            <person name="Huang J.-P."/>
            <person name="Huang S.-X."/>
        </authorList>
    </citation>
    <scope>NUCLEOTIDE SEQUENCE [LARGE SCALE GENOMIC DNA]</scope>
    <source>
        <strain evidence="1">KIB-2018</strain>
        <tissue evidence="1">Leaf</tissue>
    </source>
</reference>
<sequence>MGLCVSSAAEEHPENEVGVETTNWSSTIKVIGVEGKLQEFDYRVKASYVTTLNPNCFICSLESMSPGICAPKLPDDEELQLGQLYFLLPLSQIDKPLSLPDLCALAIKASSVLGEDSIEFSSRNQEVKEVVRI</sequence>
<evidence type="ECO:0000313" key="2">
    <source>
        <dbReference type="Proteomes" id="UP001159364"/>
    </source>
</evidence>
<dbReference type="Pfam" id="PF14009">
    <property type="entry name" value="PADRE"/>
    <property type="match status" value="1"/>
</dbReference>
<name>A0AAV8TXY9_9ROSI</name>
<dbReference type="EMBL" id="JAIWQS010000003">
    <property type="protein sequence ID" value="KAJ8770715.1"/>
    <property type="molecule type" value="Genomic_DNA"/>
</dbReference>
<gene>
    <name evidence="1" type="ORF">K2173_021362</name>
</gene>
<dbReference type="Proteomes" id="UP001159364">
    <property type="component" value="Linkage Group LG03"/>
</dbReference>
<evidence type="ECO:0000313" key="1">
    <source>
        <dbReference type="EMBL" id="KAJ8770715.1"/>
    </source>
</evidence>
<dbReference type="PANTHER" id="PTHR33052">
    <property type="entry name" value="DUF4228 DOMAIN PROTEIN-RELATED"/>
    <property type="match status" value="1"/>
</dbReference>
<accession>A0AAV8TXY9</accession>
<organism evidence="1 2">
    <name type="scientific">Erythroxylum novogranatense</name>
    <dbReference type="NCBI Taxonomy" id="1862640"/>
    <lineage>
        <taxon>Eukaryota</taxon>
        <taxon>Viridiplantae</taxon>
        <taxon>Streptophyta</taxon>
        <taxon>Embryophyta</taxon>
        <taxon>Tracheophyta</taxon>
        <taxon>Spermatophyta</taxon>
        <taxon>Magnoliopsida</taxon>
        <taxon>eudicotyledons</taxon>
        <taxon>Gunneridae</taxon>
        <taxon>Pentapetalae</taxon>
        <taxon>rosids</taxon>
        <taxon>fabids</taxon>
        <taxon>Malpighiales</taxon>
        <taxon>Erythroxylaceae</taxon>
        <taxon>Erythroxylum</taxon>
    </lineage>
</organism>
<proteinExistence type="predicted"/>
<dbReference type="InterPro" id="IPR025322">
    <property type="entry name" value="PADRE_dom"/>
</dbReference>
<dbReference type="AlphaFoldDB" id="A0AAV8TXY9"/>
<keyword evidence="2" id="KW-1185">Reference proteome</keyword>
<comment type="caution">
    <text evidence="1">The sequence shown here is derived from an EMBL/GenBank/DDBJ whole genome shotgun (WGS) entry which is preliminary data.</text>
</comment>